<evidence type="ECO:0000256" key="12">
    <source>
        <dbReference type="SAM" id="Phobius"/>
    </source>
</evidence>
<dbReference type="InterPro" id="IPR023380">
    <property type="entry name" value="DsbB-like_sf"/>
</dbReference>
<evidence type="ECO:0000256" key="8">
    <source>
        <dbReference type="ARBA" id="ARBA00023136"/>
    </source>
</evidence>
<dbReference type="GO" id="GO:0015035">
    <property type="term" value="F:protein-disulfide reductase activity"/>
    <property type="evidence" value="ECO:0007669"/>
    <property type="project" value="InterPro"/>
</dbReference>
<keyword evidence="4 12" id="KW-0812">Transmembrane</keyword>
<keyword evidence="5" id="KW-0249">Electron transport</keyword>
<evidence type="ECO:0000256" key="11">
    <source>
        <dbReference type="ARBA" id="ARBA00023284"/>
    </source>
</evidence>
<keyword evidence="9" id="KW-1015">Disulfide bond</keyword>
<evidence type="ECO:0000256" key="2">
    <source>
        <dbReference type="ARBA" id="ARBA00007602"/>
    </source>
</evidence>
<sequence length="136" mass="15120">MELMLAVALASVMGSLVYSNVIGFAPCVLCWWQRVLLYPQAIVLAVLLYKKQDAIPFVLAFSIPGALLAAYHYWGQMFAISALPCGVPGPGVVSCADRYFVEFGYITIPMMSLTAFALLLMLALYARGWRRYEQRV</sequence>
<comment type="subcellular location">
    <subcellularLocation>
        <location evidence="1">Membrane</location>
        <topology evidence="1">Multi-pass membrane protein</topology>
    </subcellularLocation>
</comment>
<evidence type="ECO:0000256" key="10">
    <source>
        <dbReference type="ARBA" id="ARBA00023186"/>
    </source>
</evidence>
<proteinExistence type="inferred from homology"/>
<evidence type="ECO:0000256" key="7">
    <source>
        <dbReference type="ARBA" id="ARBA00023002"/>
    </source>
</evidence>
<dbReference type="InterPro" id="IPR003752">
    <property type="entry name" value="DiS_bond_form_DsbB/BdbC"/>
</dbReference>
<dbReference type="AlphaFoldDB" id="A0A1G2FZZ5"/>
<organism evidence="13 14">
    <name type="scientific">Candidatus Ryanbacteria bacterium RIFCSPHIGHO2_01_FULL_48_27</name>
    <dbReference type="NCBI Taxonomy" id="1802115"/>
    <lineage>
        <taxon>Bacteria</taxon>
        <taxon>Candidatus Ryaniibacteriota</taxon>
    </lineage>
</organism>
<keyword evidence="3" id="KW-0813">Transport</keyword>
<dbReference type="SUPFAM" id="SSF158442">
    <property type="entry name" value="DsbB-like"/>
    <property type="match status" value="1"/>
</dbReference>
<feature type="transmembrane region" description="Helical" evidence="12">
    <location>
        <begin position="103"/>
        <end position="126"/>
    </location>
</feature>
<keyword evidence="7" id="KW-0560">Oxidoreductase</keyword>
<keyword evidence="10" id="KW-0143">Chaperone</keyword>
<evidence type="ECO:0000256" key="5">
    <source>
        <dbReference type="ARBA" id="ARBA00022982"/>
    </source>
</evidence>
<dbReference type="GO" id="GO:0016020">
    <property type="term" value="C:membrane"/>
    <property type="evidence" value="ECO:0007669"/>
    <property type="project" value="UniProtKB-SubCell"/>
</dbReference>
<dbReference type="Pfam" id="PF02600">
    <property type="entry name" value="DsbB"/>
    <property type="match status" value="1"/>
</dbReference>
<dbReference type="EMBL" id="MHNL01000032">
    <property type="protein sequence ID" value="OGZ43629.1"/>
    <property type="molecule type" value="Genomic_DNA"/>
</dbReference>
<accession>A0A1G2FZZ5</accession>
<evidence type="ECO:0000256" key="3">
    <source>
        <dbReference type="ARBA" id="ARBA00022448"/>
    </source>
</evidence>
<evidence type="ECO:0000256" key="9">
    <source>
        <dbReference type="ARBA" id="ARBA00023157"/>
    </source>
</evidence>
<keyword evidence="8 12" id="KW-0472">Membrane</keyword>
<evidence type="ECO:0000256" key="6">
    <source>
        <dbReference type="ARBA" id="ARBA00022989"/>
    </source>
</evidence>
<dbReference type="Gene3D" id="1.20.1550.10">
    <property type="entry name" value="DsbB-like"/>
    <property type="match status" value="1"/>
</dbReference>
<dbReference type="Proteomes" id="UP000177785">
    <property type="component" value="Unassembled WGS sequence"/>
</dbReference>
<evidence type="ECO:0000256" key="1">
    <source>
        <dbReference type="ARBA" id="ARBA00004141"/>
    </source>
</evidence>
<name>A0A1G2FZZ5_9BACT</name>
<evidence type="ECO:0000256" key="4">
    <source>
        <dbReference type="ARBA" id="ARBA00022692"/>
    </source>
</evidence>
<protein>
    <recommendedName>
        <fullName evidence="15">2-oxoglutarate dehydrogenase</fullName>
    </recommendedName>
</protein>
<feature type="transmembrane region" description="Helical" evidence="12">
    <location>
        <begin position="56"/>
        <end position="74"/>
    </location>
</feature>
<evidence type="ECO:0008006" key="15">
    <source>
        <dbReference type="Google" id="ProtNLM"/>
    </source>
</evidence>
<dbReference type="STRING" id="1802115.A2756_04925"/>
<keyword evidence="6 12" id="KW-1133">Transmembrane helix</keyword>
<dbReference type="PANTHER" id="PTHR43469:SF1">
    <property type="entry name" value="SPBETA PROPHAGE-DERIVED DISULFIDE BOND FORMATION PROTEIN B"/>
    <property type="match status" value="1"/>
</dbReference>
<gene>
    <name evidence="13" type="ORF">A2756_04925</name>
</gene>
<comment type="similarity">
    <text evidence="2">Belongs to the DsbB family. BdbC subfamily.</text>
</comment>
<evidence type="ECO:0000313" key="14">
    <source>
        <dbReference type="Proteomes" id="UP000177785"/>
    </source>
</evidence>
<keyword evidence="11" id="KW-0676">Redox-active center</keyword>
<reference evidence="13 14" key="1">
    <citation type="journal article" date="2016" name="Nat. Commun.">
        <title>Thousands of microbial genomes shed light on interconnected biogeochemical processes in an aquifer system.</title>
        <authorList>
            <person name="Anantharaman K."/>
            <person name="Brown C.T."/>
            <person name="Hug L.A."/>
            <person name="Sharon I."/>
            <person name="Castelle C.J."/>
            <person name="Probst A.J."/>
            <person name="Thomas B.C."/>
            <person name="Singh A."/>
            <person name="Wilkins M.J."/>
            <person name="Karaoz U."/>
            <person name="Brodie E.L."/>
            <person name="Williams K.H."/>
            <person name="Hubbard S.S."/>
            <person name="Banfield J.F."/>
        </authorList>
    </citation>
    <scope>NUCLEOTIDE SEQUENCE [LARGE SCALE GENOMIC DNA]</scope>
</reference>
<comment type="caution">
    <text evidence="13">The sequence shown here is derived from an EMBL/GenBank/DDBJ whole genome shotgun (WGS) entry which is preliminary data.</text>
</comment>
<dbReference type="InterPro" id="IPR012187">
    <property type="entry name" value="Disulphide_bond_form_BdbC"/>
</dbReference>
<evidence type="ECO:0000313" key="13">
    <source>
        <dbReference type="EMBL" id="OGZ43629.1"/>
    </source>
</evidence>
<dbReference type="PANTHER" id="PTHR43469">
    <property type="entry name" value="DISULFIDE FORMATION PROTEIN-RELATED"/>
    <property type="match status" value="1"/>
</dbReference>
<dbReference type="GO" id="GO:0006457">
    <property type="term" value="P:protein folding"/>
    <property type="evidence" value="ECO:0007669"/>
    <property type="project" value="InterPro"/>
</dbReference>